<dbReference type="Pfam" id="PF03030">
    <property type="entry name" value="H_PPase"/>
    <property type="match status" value="1"/>
</dbReference>
<feature type="transmembrane region" description="Helical" evidence="11">
    <location>
        <begin position="620"/>
        <end position="638"/>
    </location>
</feature>
<feature type="compositionally biased region" description="Polar residues" evidence="10">
    <location>
        <begin position="50"/>
        <end position="60"/>
    </location>
</feature>
<keyword evidence="7 11" id="KW-1133">Transmembrane helix</keyword>
<keyword evidence="13" id="KW-1185">Reference proteome</keyword>
<evidence type="ECO:0000313" key="12">
    <source>
        <dbReference type="EMBL" id="CCO17709.1"/>
    </source>
</evidence>
<dbReference type="eggNOG" id="ENOG502QPJC">
    <property type="taxonomic scope" value="Eukaryota"/>
</dbReference>
<protein>
    <recommendedName>
        <fullName evidence="2">H(+)-exporting diphosphatase</fullName>
        <ecNumber evidence="2">7.1.3.1</ecNumber>
    </recommendedName>
</protein>
<evidence type="ECO:0000256" key="8">
    <source>
        <dbReference type="ARBA" id="ARBA00023065"/>
    </source>
</evidence>
<dbReference type="EMBL" id="FO082271">
    <property type="protein sequence ID" value="CCO17709.1"/>
    <property type="molecule type" value="Genomic_DNA"/>
</dbReference>
<feature type="transmembrane region" description="Helical" evidence="11">
    <location>
        <begin position="100"/>
        <end position="122"/>
    </location>
</feature>
<evidence type="ECO:0000256" key="4">
    <source>
        <dbReference type="ARBA" id="ARBA00022692"/>
    </source>
</evidence>
<feature type="transmembrane region" description="Helical" evidence="11">
    <location>
        <begin position="234"/>
        <end position="264"/>
    </location>
</feature>
<dbReference type="KEGG" id="bpg:Bathy08g03020"/>
<feature type="transmembrane region" description="Helical" evidence="11">
    <location>
        <begin position="394"/>
        <end position="415"/>
    </location>
</feature>
<gene>
    <name evidence="12" type="ORF">Bathy08g03020</name>
</gene>
<feature type="transmembrane region" description="Helical" evidence="11">
    <location>
        <begin position="827"/>
        <end position="846"/>
    </location>
</feature>
<dbReference type="GO" id="GO:0016020">
    <property type="term" value="C:membrane"/>
    <property type="evidence" value="ECO:0007669"/>
    <property type="project" value="InterPro"/>
</dbReference>
<keyword evidence="9 11" id="KW-0472">Membrane</keyword>
<dbReference type="HAMAP" id="MF_01129">
    <property type="entry name" value="PPase_energized_pump"/>
    <property type="match status" value="1"/>
</dbReference>
<feature type="transmembrane region" description="Helical" evidence="11">
    <location>
        <begin position="557"/>
        <end position="575"/>
    </location>
</feature>
<dbReference type="GO" id="GO:0009678">
    <property type="term" value="F:diphosphate hydrolysis-driven proton transmembrane transporter activity"/>
    <property type="evidence" value="ECO:0007669"/>
    <property type="project" value="UniProtKB-EC"/>
</dbReference>
<keyword evidence="3" id="KW-0813">Transport</keyword>
<dbReference type="GO" id="GO:0004427">
    <property type="term" value="F:inorganic diphosphate phosphatase activity"/>
    <property type="evidence" value="ECO:0007669"/>
    <property type="project" value="InterPro"/>
</dbReference>
<feature type="transmembrane region" description="Helical" evidence="11">
    <location>
        <begin position="291"/>
        <end position="309"/>
    </location>
</feature>
<dbReference type="PANTHER" id="PTHR31998">
    <property type="entry name" value="K(+)-INSENSITIVE PYROPHOSPHATE-ENERGIZED PROTON PUMP"/>
    <property type="match status" value="1"/>
</dbReference>
<proteinExistence type="inferred from homology"/>
<evidence type="ECO:0000256" key="6">
    <source>
        <dbReference type="ARBA" id="ARBA00022967"/>
    </source>
</evidence>
<name>K8EI63_9CHLO</name>
<dbReference type="EC" id="7.1.3.1" evidence="2"/>
<evidence type="ECO:0000256" key="5">
    <source>
        <dbReference type="ARBA" id="ARBA00022842"/>
    </source>
</evidence>
<dbReference type="NCBIfam" id="NF001960">
    <property type="entry name" value="PRK00733.3-5"/>
    <property type="match status" value="1"/>
</dbReference>
<feature type="transmembrane region" description="Helical" evidence="11">
    <location>
        <begin position="77"/>
        <end position="94"/>
    </location>
</feature>
<dbReference type="AlphaFoldDB" id="K8EI63"/>
<evidence type="ECO:0000256" key="1">
    <source>
        <dbReference type="ARBA" id="ARBA00004127"/>
    </source>
</evidence>
<dbReference type="NCBIfam" id="NF001953">
    <property type="entry name" value="PRK00733.2-1"/>
    <property type="match status" value="1"/>
</dbReference>
<feature type="region of interest" description="Disordered" evidence="10">
    <location>
        <begin position="35"/>
        <end position="67"/>
    </location>
</feature>
<dbReference type="PIRSF" id="PIRSF001265">
    <property type="entry name" value="H+-PPase"/>
    <property type="match status" value="1"/>
</dbReference>
<keyword evidence="8" id="KW-0406">Ion transport</keyword>
<keyword evidence="6" id="KW-1278">Translocase</keyword>
<evidence type="ECO:0000313" key="13">
    <source>
        <dbReference type="Proteomes" id="UP000198341"/>
    </source>
</evidence>
<feature type="transmembrane region" description="Helical" evidence="11">
    <location>
        <begin position="435"/>
        <end position="455"/>
    </location>
</feature>
<feature type="transmembrane region" description="Helical" evidence="11">
    <location>
        <begin position="659"/>
        <end position="681"/>
    </location>
</feature>
<evidence type="ECO:0000256" key="7">
    <source>
        <dbReference type="ARBA" id="ARBA00022989"/>
    </source>
</evidence>
<evidence type="ECO:0000256" key="2">
    <source>
        <dbReference type="ARBA" id="ARBA00013242"/>
    </source>
</evidence>
<keyword evidence="5" id="KW-0460">Magnesium</keyword>
<feature type="transmembrane region" description="Helical" evidence="11">
    <location>
        <begin position="188"/>
        <end position="214"/>
    </location>
</feature>
<feature type="transmembrane region" description="Helical" evidence="11">
    <location>
        <begin position="511"/>
        <end position="537"/>
    </location>
</feature>
<keyword evidence="4 11" id="KW-0812">Transmembrane</keyword>
<sequence length="847" mass="88748">MMMMRSRSGEEGGGGGNYFPGGAVSLNETNFMNSNFDDPESASKTKKFNSRTGKASSGNANGKDKSSLKHSMMMNKSLKYVGVFLLLCVLTIASRTSKTITLVVLASVGTLAFAKYLSAWVLEKDEGTMEMIEVADAIRAGASGFFSTQYGLISKLAVVCAAFVFFLYEFRQVTPEQEKSGLTSHSVAILTTVAFLLGAFCSGMSGYAGMWVSVRANSRVAAASRRGSREPLVIALRAGGFAALLVVATTVLGVASLFAVYSWWYGLTSAGMKSAGGGDSASESIENVIEIPLMLVGYGFGASFVALFAQLGGGIYTKAADVGADLCGKVEMNIPEDDPRNPAVIADLVGDNVGDCAARGADLFESIAAEIISAMILGATVVRRSDMSVVEAKGFVLFPLVVHAMDCFASAIGILSVSEIEPRYKQEPYSVLKRGYNVALAIAVVCFGIACRCMLYTEKAEDAWKYFYACGIVGILCGYCFVFIAQFYTDYAFPPVRKIAEASTTGSGTNVIAGVGVGLEATAAPVIVVSIAVVAAYHLGQNAGLVDENSDEPIGGLFGTAVATMGMLSTAAYVLTMDVFGPIADNAGGIVEMSNQPDSVRDVCDELDAVGNTTKATTKGYAIGSAALASFLLFSAFMDEVSAFTGQAFSTVDICIPEVFISGLLGSMLVYLFSSFAIAAVGKSAQDVVKEVRRQFAENPGIMTYDTKPDYERCVSIVAKSALRGMVKPGVVAVSGPLITGIIFRRIGIASGRELLGAKCVASFLMFATASGILMALFLNTAGGAWDNAKKYVETGFGGGKGSETHKAAVTGDTVGDPFKDTAGPSIHVLIKMLATITLVAAPMFLD</sequence>
<feature type="transmembrane region" description="Helical" evidence="11">
    <location>
        <begin position="756"/>
        <end position="779"/>
    </location>
</feature>
<reference evidence="12 13" key="1">
    <citation type="submission" date="2011-10" db="EMBL/GenBank/DDBJ databases">
        <authorList>
            <person name="Genoscope - CEA"/>
        </authorList>
    </citation>
    <scope>NUCLEOTIDE SEQUENCE [LARGE SCALE GENOMIC DNA]</scope>
    <source>
        <strain evidence="12 13">RCC 1105</strain>
    </source>
</reference>
<feature type="transmembrane region" description="Helical" evidence="11">
    <location>
        <begin position="150"/>
        <end position="168"/>
    </location>
</feature>
<dbReference type="RefSeq" id="XP_007511588.1">
    <property type="nucleotide sequence ID" value="XM_007511526.1"/>
</dbReference>
<organism evidence="12 13">
    <name type="scientific">Bathycoccus prasinos</name>
    <dbReference type="NCBI Taxonomy" id="41875"/>
    <lineage>
        <taxon>Eukaryota</taxon>
        <taxon>Viridiplantae</taxon>
        <taxon>Chlorophyta</taxon>
        <taxon>Mamiellophyceae</taxon>
        <taxon>Mamiellales</taxon>
        <taxon>Bathycoccaceae</taxon>
        <taxon>Bathycoccus</taxon>
    </lineage>
</organism>
<feature type="transmembrane region" description="Helical" evidence="11">
    <location>
        <begin position="726"/>
        <end position="744"/>
    </location>
</feature>
<evidence type="ECO:0000256" key="9">
    <source>
        <dbReference type="ARBA" id="ARBA00023136"/>
    </source>
</evidence>
<dbReference type="NCBIfam" id="TIGR01104">
    <property type="entry name" value="V_PPase"/>
    <property type="match status" value="1"/>
</dbReference>
<comment type="subcellular location">
    <subcellularLocation>
        <location evidence="1">Endomembrane system</location>
        <topology evidence="1">Multi-pass membrane protein</topology>
    </subcellularLocation>
</comment>
<feature type="transmembrane region" description="Helical" evidence="11">
    <location>
        <begin position="467"/>
        <end position="488"/>
    </location>
</feature>
<dbReference type="GeneID" id="19014281"/>
<evidence type="ECO:0000256" key="3">
    <source>
        <dbReference type="ARBA" id="ARBA00022448"/>
    </source>
</evidence>
<dbReference type="GO" id="GO:0012505">
    <property type="term" value="C:endomembrane system"/>
    <property type="evidence" value="ECO:0007669"/>
    <property type="project" value="UniProtKB-SubCell"/>
</dbReference>
<evidence type="ECO:0000256" key="10">
    <source>
        <dbReference type="SAM" id="MobiDB-lite"/>
    </source>
</evidence>
<dbReference type="Proteomes" id="UP000198341">
    <property type="component" value="Chromosome 8"/>
</dbReference>
<dbReference type="OrthoDB" id="5210at2759"/>
<dbReference type="InterPro" id="IPR004131">
    <property type="entry name" value="PPase-energised_H-pump"/>
</dbReference>
<accession>K8EI63</accession>
<evidence type="ECO:0000256" key="11">
    <source>
        <dbReference type="SAM" id="Phobius"/>
    </source>
</evidence>